<reference evidence="1" key="1">
    <citation type="submission" date="2022-01" db="EMBL/GenBank/DDBJ databases">
        <title>Collection of gut derived symbiotic bacterial strains cultured from healthy donors.</title>
        <authorList>
            <person name="Lin H."/>
            <person name="Kohout C."/>
            <person name="Waligurski E."/>
            <person name="Pamer E.G."/>
        </authorList>
    </citation>
    <scope>NUCLEOTIDE SEQUENCE</scope>
    <source>
        <strain evidence="1">MSK.14.39</strain>
    </source>
</reference>
<evidence type="ECO:0000313" key="2">
    <source>
        <dbReference type="Proteomes" id="UP001108123"/>
    </source>
</evidence>
<dbReference type="RefSeq" id="WP_237915629.1">
    <property type="nucleotide sequence ID" value="NZ_JAKNID010000033.1"/>
</dbReference>
<dbReference type="Proteomes" id="UP001108123">
    <property type="component" value="Unassembled WGS sequence"/>
</dbReference>
<organism evidence="1 2">
    <name type="scientific">Anaerosalibacter bizertensis</name>
    <dbReference type="NCBI Taxonomy" id="932217"/>
    <lineage>
        <taxon>Bacteria</taxon>
        <taxon>Bacillati</taxon>
        <taxon>Bacillota</taxon>
        <taxon>Tissierellia</taxon>
        <taxon>Tissierellales</taxon>
        <taxon>Sporanaerobacteraceae</taxon>
        <taxon>Anaerosalibacter</taxon>
    </lineage>
</organism>
<accession>A0A9Q4AD75</accession>
<protein>
    <recommendedName>
        <fullName evidence="3">N-acetyltransferase</fullName>
    </recommendedName>
</protein>
<dbReference type="SUPFAM" id="SSF55729">
    <property type="entry name" value="Acyl-CoA N-acyltransferases (Nat)"/>
    <property type="match status" value="1"/>
</dbReference>
<evidence type="ECO:0008006" key="3">
    <source>
        <dbReference type="Google" id="ProtNLM"/>
    </source>
</evidence>
<dbReference type="AlphaFoldDB" id="A0A9Q4AD75"/>
<dbReference type="Gene3D" id="3.40.630.30">
    <property type="match status" value="1"/>
</dbReference>
<sequence length="352" mass="42176">MNKSAIKKKRFKEINLNDIFFNSLKNDYPGFEEWYLKKSKNEEFAYVLDDDGIQGFLYLKEENEEDVSITPVFKKKRRLKVGTFKVNAHGTKLGERFIKIIIDEMCRNSFEEAYLTIFPKHDELIKLVERYGFIHYGKKESLAGIENVYVKRADIIYNNLFLDYPKINVKNNKKFLLSIYPKFHTRMFPDSKLKTEKEHYIEDISFTNSIEKIYLSGATNLYEYKKGDIAVIYRTRNNYGRAWYESVATSICVVEEIKHIDEFKCYDDFLSYCVKYSVFEEYELKNFWINKKYPYIIRMLYNLALNRRPIRKQLVEDVGLNPKERWVALPLKNKEFFKILELGEVDESFIIY</sequence>
<keyword evidence="2" id="KW-1185">Reference proteome</keyword>
<proteinExistence type="predicted"/>
<evidence type="ECO:0000313" key="1">
    <source>
        <dbReference type="EMBL" id="MCG4565466.1"/>
    </source>
</evidence>
<gene>
    <name evidence="1" type="ORF">L0P62_08395</name>
</gene>
<comment type="caution">
    <text evidence="1">The sequence shown here is derived from an EMBL/GenBank/DDBJ whole genome shotgun (WGS) entry which is preliminary data.</text>
</comment>
<name>A0A9Q4AD75_9FIRM</name>
<dbReference type="InterPro" id="IPR016181">
    <property type="entry name" value="Acyl_CoA_acyltransferase"/>
</dbReference>
<dbReference type="EMBL" id="JAKNID010000033">
    <property type="protein sequence ID" value="MCG4565466.1"/>
    <property type="molecule type" value="Genomic_DNA"/>
</dbReference>